<keyword evidence="1" id="KW-0812">Transmembrane</keyword>
<evidence type="ECO:0000313" key="3">
    <source>
        <dbReference type="Proteomes" id="UP000054783"/>
    </source>
</evidence>
<keyword evidence="1" id="KW-1133">Transmembrane helix</keyword>
<keyword evidence="3" id="KW-1185">Reference proteome</keyword>
<dbReference type="AlphaFoldDB" id="A0A0V0XE36"/>
<organism evidence="2 3">
    <name type="scientific">Trichinella patagoniensis</name>
    <dbReference type="NCBI Taxonomy" id="990121"/>
    <lineage>
        <taxon>Eukaryota</taxon>
        <taxon>Metazoa</taxon>
        <taxon>Ecdysozoa</taxon>
        <taxon>Nematoda</taxon>
        <taxon>Enoplea</taxon>
        <taxon>Dorylaimia</taxon>
        <taxon>Trichinellida</taxon>
        <taxon>Trichinellidae</taxon>
        <taxon>Trichinella</taxon>
    </lineage>
</organism>
<evidence type="ECO:0000313" key="2">
    <source>
        <dbReference type="EMBL" id="KRX86230.1"/>
    </source>
</evidence>
<dbReference type="EMBL" id="JYDQ01005039">
    <property type="protein sequence ID" value="KRX86230.1"/>
    <property type="molecule type" value="Genomic_DNA"/>
</dbReference>
<comment type="caution">
    <text evidence="2">The sequence shown here is derived from an EMBL/GenBank/DDBJ whole genome shotgun (WGS) entry which is preliminary data.</text>
</comment>
<reference evidence="2 3" key="1">
    <citation type="submission" date="2015-01" db="EMBL/GenBank/DDBJ databases">
        <title>Evolution of Trichinella species and genotypes.</title>
        <authorList>
            <person name="Korhonen P.K."/>
            <person name="Edoardo P."/>
            <person name="Giuseppe L.R."/>
            <person name="Gasser R.B."/>
        </authorList>
    </citation>
    <scope>NUCLEOTIDE SEQUENCE [LARGE SCALE GENOMIC DNA]</scope>
    <source>
        <strain evidence="2">ISS2496</strain>
    </source>
</reference>
<accession>A0A0V0XE36</accession>
<dbReference type="Proteomes" id="UP000054783">
    <property type="component" value="Unassembled WGS sequence"/>
</dbReference>
<keyword evidence="1" id="KW-0472">Membrane</keyword>
<protein>
    <submittedName>
        <fullName evidence="2">Uncharacterized protein</fullName>
    </submittedName>
</protein>
<name>A0A0V0XE36_9BILA</name>
<feature type="transmembrane region" description="Helical" evidence="1">
    <location>
        <begin position="15"/>
        <end position="34"/>
    </location>
</feature>
<sequence>MYSFGNIETYLVKPFATLNTLISAVFFVNCATTLRT</sequence>
<gene>
    <name evidence="2" type="ORF">T12_10640</name>
</gene>
<evidence type="ECO:0000256" key="1">
    <source>
        <dbReference type="SAM" id="Phobius"/>
    </source>
</evidence>
<proteinExistence type="predicted"/>